<proteinExistence type="predicted"/>
<keyword evidence="3" id="KW-1185">Reference proteome</keyword>
<dbReference type="GO" id="GO:0005975">
    <property type="term" value="P:carbohydrate metabolic process"/>
    <property type="evidence" value="ECO:0007669"/>
    <property type="project" value="InterPro"/>
</dbReference>
<feature type="domain" description="Beta-galactosidase trimerisation" evidence="1">
    <location>
        <begin position="387"/>
        <end position="494"/>
    </location>
</feature>
<sequence length="725" mass="78185">MTSTLRLAGLTRFGQVNLTEDDVRLVDVGFWTDIWQRAHLQAVLLNCGGIMAYHPTRLPGHPVATGVDERDLFGELVGAARGLGIEVVGRLDVGVVDQRFRDLHPEWMMVDAEGRSRTLNDVTGGNWGQPGGHRLENEMYYTCINSGLFTEYLPALLSEVAESYDIAGFFTNGFPTVALATPSTRMVCHCARCRELWASFSGHDEFPTADDPASPVFREYVRFLQAASLERLRELRAHTRSLAPGLSFTTSAIPSLSGGLPWTEWVAELDLLACDNQDRSSDYGRSAPSHSLWEVGLSSEVLRSVSAGRPALRVQSTARLRGGGRHSSKEPAELRLQMAEALAHGELPVWHAVSGKQYSRRWIDGVVEFDAWLAGAADAVTGRRSLADVGVVWSQASTWVQDWGVALPGPAFAHAVSGWHLALSRRRLPAQLILADGTESFEQVATLVLPSALVLDAGAVERITAFAAAGGGLIVCGTAGMTDQWGVPHDGDPIAALVGVDRRPPAADGYDLVSYLHVGTDPLVKRLLPELEEDELVVGGNWLVPFTTAARTGLVWNRSEHMIPTHAAGLPPASTQPTLALSEPKGRRVFLATDLDARYFVHRAGDHRDVLAGIAEWTLDPSGPSVVVRGDGRVDVRSWYTPTGIAIAVVNLDNPGANDEPVESFRPTGPLSVRVPGVDRARVGLRRQGADVEVVPGGDGVTFTIDTVVDFELATIETVSSGEDA</sequence>
<dbReference type="RefSeq" id="WP_091644164.1">
    <property type="nucleotide sequence ID" value="NZ_FMHW01000002.1"/>
</dbReference>
<accession>A0A1C6SIK3</accession>
<dbReference type="InterPro" id="IPR029062">
    <property type="entry name" value="Class_I_gatase-like"/>
</dbReference>
<dbReference type="Pfam" id="PF08532">
    <property type="entry name" value="Glyco_hydro_42M"/>
    <property type="match status" value="1"/>
</dbReference>
<dbReference type="Gene3D" id="3.20.20.80">
    <property type="entry name" value="Glycosidases"/>
    <property type="match status" value="1"/>
</dbReference>
<protein>
    <submittedName>
        <fullName evidence="2">Beta-galactosidase trimerisation domain-containing protein</fullName>
    </submittedName>
</protein>
<organism evidence="2 3">
    <name type="scientific">Micromonospora pallida</name>
    <dbReference type="NCBI Taxonomy" id="145854"/>
    <lineage>
        <taxon>Bacteria</taxon>
        <taxon>Bacillati</taxon>
        <taxon>Actinomycetota</taxon>
        <taxon>Actinomycetes</taxon>
        <taxon>Micromonosporales</taxon>
        <taxon>Micromonosporaceae</taxon>
        <taxon>Micromonospora</taxon>
    </lineage>
</organism>
<dbReference type="AlphaFoldDB" id="A0A1C6SIK3"/>
<gene>
    <name evidence="2" type="ORF">GA0074692_2687</name>
</gene>
<dbReference type="Gene3D" id="3.40.50.880">
    <property type="match status" value="1"/>
</dbReference>
<dbReference type="Proteomes" id="UP000198959">
    <property type="component" value="Unassembled WGS sequence"/>
</dbReference>
<evidence type="ECO:0000313" key="3">
    <source>
        <dbReference type="Proteomes" id="UP000198959"/>
    </source>
</evidence>
<dbReference type="CDD" id="cd03143">
    <property type="entry name" value="A4_beta-galactosidase_middle_domain"/>
    <property type="match status" value="1"/>
</dbReference>
<dbReference type="SUPFAM" id="SSF52317">
    <property type="entry name" value="Class I glutamine amidotransferase-like"/>
    <property type="match status" value="1"/>
</dbReference>
<dbReference type="Pfam" id="PF14871">
    <property type="entry name" value="GHL6"/>
    <property type="match status" value="1"/>
</dbReference>
<reference evidence="3" key="1">
    <citation type="submission" date="2016-06" db="EMBL/GenBank/DDBJ databases">
        <authorList>
            <person name="Varghese N."/>
            <person name="Submissions Spin"/>
        </authorList>
    </citation>
    <scope>NUCLEOTIDE SEQUENCE [LARGE SCALE GENOMIC DNA]</scope>
    <source>
        <strain evidence="3">DSM 43817</strain>
    </source>
</reference>
<dbReference type="GO" id="GO:0004565">
    <property type="term" value="F:beta-galactosidase activity"/>
    <property type="evidence" value="ECO:0007669"/>
    <property type="project" value="InterPro"/>
</dbReference>
<name>A0A1C6SIK3_9ACTN</name>
<dbReference type="EMBL" id="FMHW01000002">
    <property type="protein sequence ID" value="SCL29227.1"/>
    <property type="molecule type" value="Genomic_DNA"/>
</dbReference>
<evidence type="ECO:0000259" key="1">
    <source>
        <dbReference type="Pfam" id="PF08532"/>
    </source>
</evidence>
<dbReference type="InterPro" id="IPR013738">
    <property type="entry name" value="Beta_galactosidase_Trimer"/>
</dbReference>
<dbReference type="OrthoDB" id="9780891at2"/>
<evidence type="ECO:0000313" key="2">
    <source>
        <dbReference type="EMBL" id="SCL29227.1"/>
    </source>
</evidence>
<dbReference type="InterPro" id="IPR028212">
    <property type="entry name" value="GHL6"/>
</dbReference>
<dbReference type="STRING" id="145854.GA0074692_2687"/>